<comment type="caution">
    <text evidence="3">The sequence shown here is derived from an EMBL/GenBank/DDBJ whole genome shotgun (WGS) entry which is preliminary data.</text>
</comment>
<dbReference type="PANTHER" id="PTHR43861">
    <property type="entry name" value="TRANS-ACONITATE 2-METHYLTRANSFERASE-RELATED"/>
    <property type="match status" value="1"/>
</dbReference>
<dbReference type="Gene3D" id="3.40.50.150">
    <property type="entry name" value="Vaccinia Virus protein VP39"/>
    <property type="match status" value="1"/>
</dbReference>
<proteinExistence type="predicted"/>
<dbReference type="InterPro" id="IPR029063">
    <property type="entry name" value="SAM-dependent_MTases_sf"/>
</dbReference>
<reference evidence="3 4" key="1">
    <citation type="journal article" date="2015" name="Genome Announc.">
        <title>Expanding the biotechnology potential of lactobacilli through comparative genomics of 213 strains and associated genera.</title>
        <authorList>
            <person name="Sun Z."/>
            <person name="Harris H.M."/>
            <person name="McCann A."/>
            <person name="Guo C."/>
            <person name="Argimon S."/>
            <person name="Zhang W."/>
            <person name="Yang X."/>
            <person name="Jeffery I.B."/>
            <person name="Cooney J.C."/>
            <person name="Kagawa T.F."/>
            <person name="Liu W."/>
            <person name="Song Y."/>
            <person name="Salvetti E."/>
            <person name="Wrobel A."/>
            <person name="Rasinkangas P."/>
            <person name="Parkhill J."/>
            <person name="Rea M.C."/>
            <person name="O'Sullivan O."/>
            <person name="Ritari J."/>
            <person name="Douillard F.P."/>
            <person name="Paul Ross R."/>
            <person name="Yang R."/>
            <person name="Briner A.E."/>
            <person name="Felis G.E."/>
            <person name="de Vos W.M."/>
            <person name="Barrangou R."/>
            <person name="Klaenhammer T.R."/>
            <person name="Caufield P.W."/>
            <person name="Cui Y."/>
            <person name="Zhang H."/>
            <person name="O'Toole P.W."/>
        </authorList>
    </citation>
    <scope>NUCLEOTIDE SEQUENCE [LARGE SCALE GENOMIC DNA]</scope>
    <source>
        <strain evidence="3 4">DSM 24301</strain>
    </source>
</reference>
<keyword evidence="1" id="KW-0808">Transferase</keyword>
<evidence type="ECO:0000256" key="1">
    <source>
        <dbReference type="ARBA" id="ARBA00022679"/>
    </source>
</evidence>
<sequence>MVKEAVMDYISANKAAWEEAFDHRRPHWGDDVPARLQQEHLPFLDPAIVAEVEQLDLKNKTIAQFCCNNGRELLSLMQLGATRGVGFDIADNILAQARTNAAAANITNCEFVSTNILEIPAAYHEQFDLIIFTIGAITWFEDLKPLFAKVADCLKPGGILLLHDFHPLMNMLPLPGEADFKADDLSHIAYPYFKPDPFIENDGISYIAEPYKSKTLTSFAHPISAIINNIIVNGMQLTAFNEYDYDVGLTDVYDGKGYPLSFLLEANKLI</sequence>
<keyword evidence="4" id="KW-1185">Reference proteome</keyword>
<protein>
    <recommendedName>
        <fullName evidence="2">Methyltransferase domain-containing protein</fullName>
    </recommendedName>
</protein>
<evidence type="ECO:0000313" key="4">
    <source>
        <dbReference type="Proteomes" id="UP000050969"/>
    </source>
</evidence>
<dbReference type="SUPFAM" id="SSF53335">
    <property type="entry name" value="S-adenosyl-L-methionine-dependent methyltransferases"/>
    <property type="match status" value="1"/>
</dbReference>
<dbReference type="InterPro" id="IPR041698">
    <property type="entry name" value="Methyltransf_25"/>
</dbReference>
<feature type="domain" description="Methyltransferase" evidence="2">
    <location>
        <begin position="63"/>
        <end position="158"/>
    </location>
</feature>
<dbReference type="STRING" id="1293598.IV56_GL001887"/>
<dbReference type="GO" id="GO:0016740">
    <property type="term" value="F:transferase activity"/>
    <property type="evidence" value="ECO:0007669"/>
    <property type="project" value="UniProtKB-KW"/>
</dbReference>
<name>A0A0R2N4W2_9LACO</name>
<dbReference type="CDD" id="cd02440">
    <property type="entry name" value="AdoMet_MTases"/>
    <property type="match status" value="1"/>
</dbReference>
<dbReference type="Proteomes" id="UP000050969">
    <property type="component" value="Unassembled WGS sequence"/>
</dbReference>
<organism evidence="3 4">
    <name type="scientific">Lacticaseibacillus saniviri JCM 17471 = DSM 24301</name>
    <dbReference type="NCBI Taxonomy" id="1293598"/>
    <lineage>
        <taxon>Bacteria</taxon>
        <taxon>Bacillati</taxon>
        <taxon>Bacillota</taxon>
        <taxon>Bacilli</taxon>
        <taxon>Lactobacillales</taxon>
        <taxon>Lactobacillaceae</taxon>
        <taxon>Lacticaseibacillus</taxon>
    </lineage>
</organism>
<gene>
    <name evidence="3" type="ORF">IV56_GL001887</name>
</gene>
<dbReference type="PATRIC" id="fig|1293598.4.peg.1963"/>
<dbReference type="EMBL" id="JQCE01000006">
    <property type="protein sequence ID" value="KRO18090.1"/>
    <property type="molecule type" value="Genomic_DNA"/>
</dbReference>
<dbReference type="AlphaFoldDB" id="A0A0R2N4W2"/>
<dbReference type="Pfam" id="PF13649">
    <property type="entry name" value="Methyltransf_25"/>
    <property type="match status" value="1"/>
</dbReference>
<evidence type="ECO:0000259" key="2">
    <source>
        <dbReference type="Pfam" id="PF13649"/>
    </source>
</evidence>
<accession>A0A0R2N4W2</accession>
<evidence type="ECO:0000313" key="3">
    <source>
        <dbReference type="EMBL" id="KRO18090.1"/>
    </source>
</evidence>